<comment type="subcellular location">
    <subcellularLocation>
        <location evidence="1">Cell membrane</location>
        <topology evidence="1">Multi-pass membrane protein</topology>
    </subcellularLocation>
</comment>
<feature type="transmembrane region" description="Helical" evidence="7">
    <location>
        <begin position="86"/>
        <end position="105"/>
    </location>
</feature>
<feature type="transmembrane region" description="Helical" evidence="7">
    <location>
        <begin position="159"/>
        <end position="178"/>
    </location>
</feature>
<evidence type="ECO:0000259" key="8">
    <source>
        <dbReference type="Pfam" id="PF01757"/>
    </source>
</evidence>
<keyword evidence="5 7" id="KW-1133">Transmembrane helix</keyword>
<feature type="transmembrane region" description="Helical" evidence="7">
    <location>
        <begin position="309"/>
        <end position="331"/>
    </location>
</feature>
<comment type="similarity">
    <text evidence="2">Belongs to the acyltransferase 3 family.</text>
</comment>
<feature type="transmembrane region" description="Helical" evidence="7">
    <location>
        <begin position="56"/>
        <end position="74"/>
    </location>
</feature>
<feature type="transmembrane region" description="Helical" evidence="7">
    <location>
        <begin position="278"/>
        <end position="297"/>
    </location>
</feature>
<comment type="caution">
    <text evidence="9">The sequence shown here is derived from an EMBL/GenBank/DDBJ whole genome shotgun (WGS) entry which is preliminary data.</text>
</comment>
<feature type="transmembrane region" description="Helical" evidence="7">
    <location>
        <begin position="12"/>
        <end position="36"/>
    </location>
</feature>
<keyword evidence="3" id="KW-1003">Cell membrane</keyword>
<gene>
    <name evidence="9" type="ORF">OC25_17520</name>
</gene>
<keyword evidence="10" id="KW-1185">Reference proteome</keyword>
<dbReference type="GO" id="GO:0005886">
    <property type="term" value="C:plasma membrane"/>
    <property type="evidence" value="ECO:0007669"/>
    <property type="project" value="UniProtKB-SubCell"/>
</dbReference>
<evidence type="ECO:0000256" key="1">
    <source>
        <dbReference type="ARBA" id="ARBA00004651"/>
    </source>
</evidence>
<proteinExistence type="inferred from homology"/>
<dbReference type="GO" id="GO:0016413">
    <property type="term" value="F:O-acetyltransferase activity"/>
    <property type="evidence" value="ECO:0007669"/>
    <property type="project" value="TreeGrafter"/>
</dbReference>
<keyword evidence="4 7" id="KW-0812">Transmembrane</keyword>
<evidence type="ECO:0000256" key="4">
    <source>
        <dbReference type="ARBA" id="ARBA00022692"/>
    </source>
</evidence>
<accession>A0A0C1FKA6</accession>
<dbReference type="PANTHER" id="PTHR40074">
    <property type="entry name" value="O-ACETYLTRANSFERASE WECH"/>
    <property type="match status" value="1"/>
</dbReference>
<feature type="domain" description="Acyltransferase 3" evidence="8">
    <location>
        <begin position="10"/>
        <end position="324"/>
    </location>
</feature>
<organism evidence="9 10">
    <name type="scientific">Pedobacter kyungheensis</name>
    <dbReference type="NCBI Taxonomy" id="1069985"/>
    <lineage>
        <taxon>Bacteria</taxon>
        <taxon>Pseudomonadati</taxon>
        <taxon>Bacteroidota</taxon>
        <taxon>Sphingobacteriia</taxon>
        <taxon>Sphingobacteriales</taxon>
        <taxon>Sphingobacteriaceae</taxon>
        <taxon>Pedobacter</taxon>
    </lineage>
</organism>
<evidence type="ECO:0000256" key="7">
    <source>
        <dbReference type="SAM" id="Phobius"/>
    </source>
</evidence>
<dbReference type="EMBL" id="JSYN01000021">
    <property type="protein sequence ID" value="KIA92238.1"/>
    <property type="molecule type" value="Genomic_DNA"/>
</dbReference>
<dbReference type="InterPro" id="IPR002656">
    <property type="entry name" value="Acyl_transf_3_dom"/>
</dbReference>
<evidence type="ECO:0000256" key="6">
    <source>
        <dbReference type="ARBA" id="ARBA00023136"/>
    </source>
</evidence>
<dbReference type="AlphaFoldDB" id="A0A0C1FKA6"/>
<dbReference type="PANTHER" id="PTHR40074:SF2">
    <property type="entry name" value="O-ACETYLTRANSFERASE WECH"/>
    <property type="match status" value="1"/>
</dbReference>
<reference evidence="9 10" key="1">
    <citation type="submission" date="2014-10" db="EMBL/GenBank/DDBJ databases">
        <title>Pedobacter Kyungheensis.</title>
        <authorList>
            <person name="Anderson B.M."/>
            <person name="Newman J.D."/>
        </authorList>
    </citation>
    <scope>NUCLEOTIDE SEQUENCE [LARGE SCALE GENOMIC DNA]</scope>
    <source>
        <strain evidence="9 10">KACC 16221</strain>
    </source>
</reference>
<feature type="transmembrane region" description="Helical" evidence="7">
    <location>
        <begin position="184"/>
        <end position="200"/>
    </location>
</feature>
<evidence type="ECO:0000313" key="9">
    <source>
        <dbReference type="EMBL" id="KIA92238.1"/>
    </source>
</evidence>
<feature type="transmembrane region" description="Helical" evidence="7">
    <location>
        <begin position="212"/>
        <end position="232"/>
    </location>
</feature>
<feature type="transmembrane region" description="Helical" evidence="7">
    <location>
        <begin position="133"/>
        <end position="152"/>
    </location>
</feature>
<sequence>MNYMREKDISWIVNLRCFATICVIIIHVSFPLLSLTDFPNYYWWSGNLFDSFGRCSVPVFVMLTGYLFLPKPLIINNFFANRVKKLLLPFICWNFIYILILYRWGYPETNAFQFLINIAIPKMILGKVSYHFWYIYMLILLYLILPLLGSILKGISNNGLLLLLLIWGISVGFGKFIGFSELDPRNFAFYIGYLIVGYSFSRNFSFLQHKKLHVFAIIGFLIGLSVTVIGTYKISTIESRFNGFFYGYFSPNVFVMAVSVFLFFKCKLDKKPHWIIEILDRYSYGIYLVHVLVLYYLRRLDLNCNLLSPIIGIPLTTIVCLFISCFINIFLAKLGHYLFSNNAESKMKIVKRM</sequence>
<evidence type="ECO:0000313" key="10">
    <source>
        <dbReference type="Proteomes" id="UP000031246"/>
    </source>
</evidence>
<feature type="transmembrane region" description="Helical" evidence="7">
    <location>
        <begin position="244"/>
        <end position="266"/>
    </location>
</feature>
<dbReference type="GO" id="GO:0009246">
    <property type="term" value="P:enterobacterial common antigen biosynthetic process"/>
    <property type="evidence" value="ECO:0007669"/>
    <property type="project" value="TreeGrafter"/>
</dbReference>
<name>A0A0C1FKA6_9SPHI</name>
<evidence type="ECO:0000256" key="2">
    <source>
        <dbReference type="ARBA" id="ARBA00007400"/>
    </source>
</evidence>
<evidence type="ECO:0000256" key="5">
    <source>
        <dbReference type="ARBA" id="ARBA00022989"/>
    </source>
</evidence>
<protein>
    <recommendedName>
        <fullName evidence="8">Acyltransferase 3 domain-containing protein</fullName>
    </recommendedName>
</protein>
<dbReference type="Proteomes" id="UP000031246">
    <property type="component" value="Unassembled WGS sequence"/>
</dbReference>
<keyword evidence="6 7" id="KW-0472">Membrane</keyword>
<dbReference type="Pfam" id="PF01757">
    <property type="entry name" value="Acyl_transf_3"/>
    <property type="match status" value="1"/>
</dbReference>
<evidence type="ECO:0000256" key="3">
    <source>
        <dbReference type="ARBA" id="ARBA00022475"/>
    </source>
</evidence>